<dbReference type="PROSITE" id="PS50887">
    <property type="entry name" value="GGDEF"/>
    <property type="match status" value="1"/>
</dbReference>
<dbReference type="InterPro" id="IPR035965">
    <property type="entry name" value="PAS-like_dom_sf"/>
</dbReference>
<feature type="domain" description="PAC" evidence="3">
    <location>
        <begin position="107"/>
        <end position="161"/>
    </location>
</feature>
<evidence type="ECO:0000256" key="1">
    <source>
        <dbReference type="SAM" id="MobiDB-lite"/>
    </source>
</evidence>
<evidence type="ECO:0000259" key="2">
    <source>
        <dbReference type="PROSITE" id="PS50112"/>
    </source>
</evidence>
<keyword evidence="6" id="KW-1185">Reference proteome</keyword>
<dbReference type="PANTHER" id="PTHR46663">
    <property type="entry name" value="DIGUANYLATE CYCLASE DGCT-RELATED"/>
    <property type="match status" value="1"/>
</dbReference>
<dbReference type="InterPro" id="IPR000014">
    <property type="entry name" value="PAS"/>
</dbReference>
<dbReference type="InterPro" id="IPR013767">
    <property type="entry name" value="PAS_fold"/>
</dbReference>
<sequence length="362" mass="39285">MNFPTAADSNVFNALVFTREAAMKPSAQPDLSASAPDGLLTLAFKQLPAPAMLTDVSGNIVWINQALCELSGYAAEELLGQTPALLQSGRHDGAFYQQLWDTLLAGRMWRGEVIDRRKDGVLYMAEQTVAPLRDAQGAISHFVAVQHDITRREAQRRHEHYLAYHDALTGLPNRAMLDDIARKAVSGALRSEQLLAMMFVDLDGFKSINDTLGHAVGDQLLAAVANRLQSGIRRSDTVARIGGDEFAVLMTALESRASAGLLAQKLLDALARPFQFRKRQFAIRASIGIAIFPADATSVDALLQHADQAMYQAKLLGGQRYQFLGAEPAQCPQPSTASSAHTQGGRPEQQGATIEHNAANRE</sequence>
<feature type="compositionally biased region" description="Polar residues" evidence="1">
    <location>
        <begin position="332"/>
        <end position="342"/>
    </location>
</feature>
<evidence type="ECO:0000259" key="4">
    <source>
        <dbReference type="PROSITE" id="PS50887"/>
    </source>
</evidence>
<dbReference type="SMART" id="SM00086">
    <property type="entry name" value="PAC"/>
    <property type="match status" value="1"/>
</dbReference>
<dbReference type="CDD" id="cd00130">
    <property type="entry name" value="PAS"/>
    <property type="match status" value="1"/>
</dbReference>
<dbReference type="SMART" id="SM00091">
    <property type="entry name" value="PAS"/>
    <property type="match status" value="1"/>
</dbReference>
<dbReference type="Pfam" id="PF00990">
    <property type="entry name" value="GGDEF"/>
    <property type="match status" value="1"/>
</dbReference>
<dbReference type="CDD" id="cd01949">
    <property type="entry name" value="GGDEF"/>
    <property type="match status" value="1"/>
</dbReference>
<protein>
    <submittedName>
        <fullName evidence="5">Diguanylate cyclase</fullName>
    </submittedName>
</protein>
<dbReference type="Pfam" id="PF00989">
    <property type="entry name" value="PAS"/>
    <property type="match status" value="1"/>
</dbReference>
<dbReference type="SMART" id="SM00267">
    <property type="entry name" value="GGDEF"/>
    <property type="match status" value="1"/>
</dbReference>
<dbReference type="Gene3D" id="3.30.70.270">
    <property type="match status" value="1"/>
</dbReference>
<dbReference type="InterPro" id="IPR029787">
    <property type="entry name" value="Nucleotide_cyclase"/>
</dbReference>
<feature type="region of interest" description="Disordered" evidence="1">
    <location>
        <begin position="328"/>
        <end position="362"/>
    </location>
</feature>
<dbReference type="NCBIfam" id="TIGR00229">
    <property type="entry name" value="sensory_box"/>
    <property type="match status" value="1"/>
</dbReference>
<proteinExistence type="predicted"/>
<dbReference type="InterPro" id="IPR001610">
    <property type="entry name" value="PAC"/>
</dbReference>
<feature type="domain" description="GGDEF" evidence="4">
    <location>
        <begin position="193"/>
        <end position="326"/>
    </location>
</feature>
<dbReference type="EMBL" id="CP063361">
    <property type="protein sequence ID" value="UOD29003.1"/>
    <property type="molecule type" value="Genomic_DNA"/>
</dbReference>
<name>A0ABY4A8R6_9BURK</name>
<organism evidence="5 6">
    <name type="scientific">Massilia violaceinigra</name>
    <dbReference type="NCBI Taxonomy" id="2045208"/>
    <lineage>
        <taxon>Bacteria</taxon>
        <taxon>Pseudomonadati</taxon>
        <taxon>Pseudomonadota</taxon>
        <taxon>Betaproteobacteria</taxon>
        <taxon>Burkholderiales</taxon>
        <taxon>Oxalobacteraceae</taxon>
        <taxon>Telluria group</taxon>
        <taxon>Massilia</taxon>
    </lineage>
</organism>
<evidence type="ECO:0000259" key="3">
    <source>
        <dbReference type="PROSITE" id="PS50113"/>
    </source>
</evidence>
<dbReference type="InterPro" id="IPR052163">
    <property type="entry name" value="DGC-Regulatory_Protein"/>
</dbReference>
<dbReference type="InterPro" id="IPR043128">
    <property type="entry name" value="Rev_trsase/Diguanyl_cyclase"/>
</dbReference>
<dbReference type="NCBIfam" id="TIGR00254">
    <property type="entry name" value="GGDEF"/>
    <property type="match status" value="1"/>
</dbReference>
<evidence type="ECO:0000313" key="5">
    <source>
        <dbReference type="EMBL" id="UOD29003.1"/>
    </source>
</evidence>
<dbReference type="PROSITE" id="PS50112">
    <property type="entry name" value="PAS"/>
    <property type="match status" value="1"/>
</dbReference>
<dbReference type="Proteomes" id="UP000831532">
    <property type="component" value="Chromosome"/>
</dbReference>
<dbReference type="RefSeq" id="WP_243490200.1">
    <property type="nucleotide sequence ID" value="NZ_CP063361.1"/>
</dbReference>
<reference evidence="5 6" key="1">
    <citation type="submission" date="2020-10" db="EMBL/GenBank/DDBJ databases">
        <title>Genome analysis of Massilia species.</title>
        <authorList>
            <person name="Jung D.-H."/>
        </authorList>
    </citation>
    <scope>NUCLEOTIDE SEQUENCE [LARGE SCALE GENOMIC DNA]</scope>
    <source>
        <strain evidence="6">sipir</strain>
    </source>
</reference>
<accession>A0ABY4A8R6</accession>
<dbReference type="InterPro" id="IPR000160">
    <property type="entry name" value="GGDEF_dom"/>
</dbReference>
<dbReference type="InterPro" id="IPR000700">
    <property type="entry name" value="PAS-assoc_C"/>
</dbReference>
<feature type="domain" description="PAS" evidence="2">
    <location>
        <begin position="36"/>
        <end position="82"/>
    </location>
</feature>
<dbReference type="SUPFAM" id="SSF55785">
    <property type="entry name" value="PYP-like sensor domain (PAS domain)"/>
    <property type="match status" value="1"/>
</dbReference>
<dbReference type="Gene3D" id="3.30.450.20">
    <property type="entry name" value="PAS domain"/>
    <property type="match status" value="1"/>
</dbReference>
<dbReference type="SUPFAM" id="SSF55073">
    <property type="entry name" value="Nucleotide cyclase"/>
    <property type="match status" value="1"/>
</dbReference>
<evidence type="ECO:0000313" key="6">
    <source>
        <dbReference type="Proteomes" id="UP000831532"/>
    </source>
</evidence>
<gene>
    <name evidence="5" type="ORF">INH39_26800</name>
</gene>
<dbReference type="PANTHER" id="PTHR46663:SF3">
    <property type="entry name" value="SLL0267 PROTEIN"/>
    <property type="match status" value="1"/>
</dbReference>
<dbReference type="PROSITE" id="PS50113">
    <property type="entry name" value="PAC"/>
    <property type="match status" value="1"/>
</dbReference>